<proteinExistence type="predicted"/>
<reference evidence="1" key="1">
    <citation type="journal article" date="2007" name="Science">
        <title>Draft genome of the filarial nematode parasite Brugia malayi.</title>
        <authorList>
            <person name="Ghedin E."/>
            <person name="Wang S."/>
            <person name="Spiro D."/>
            <person name="Caler E."/>
            <person name="Zhao Q."/>
            <person name="Crabtree J."/>
            <person name="Allen J.E."/>
            <person name="Delcher A.L."/>
            <person name="Guiliano D.B."/>
            <person name="Miranda-Saavedra D."/>
            <person name="Angiuoli S.V."/>
            <person name="Creasy T."/>
            <person name="Amedeo P."/>
            <person name="Haas B."/>
            <person name="El-Sayed N.M."/>
            <person name="Wortman J.R."/>
            <person name="Feldblyum T."/>
            <person name="Tallon L."/>
            <person name="Schatz M."/>
            <person name="Shumway M."/>
            <person name="Koo H."/>
            <person name="Salzberg S.L."/>
            <person name="Schobel S."/>
            <person name="Pertea M."/>
            <person name="Pop M."/>
            <person name="White O."/>
            <person name="Barton G.J."/>
            <person name="Carlow C.K."/>
            <person name="Crawford M.J."/>
            <person name="Daub J."/>
            <person name="Dimmic M.W."/>
            <person name="Estes C.F."/>
            <person name="Foster J.M."/>
            <person name="Ganatra M."/>
            <person name="Gregory W.F."/>
            <person name="Johnson N.M."/>
            <person name="Jin J."/>
            <person name="Komuniecki R."/>
            <person name="Korf I."/>
            <person name="Kumar S."/>
            <person name="Laney S."/>
            <person name="Li B.W."/>
            <person name="Li W."/>
            <person name="Lindblom T.H."/>
            <person name="Lustigman S."/>
            <person name="Ma D."/>
            <person name="Maina C.V."/>
            <person name="Martin D.M."/>
            <person name="McCarter J.P."/>
            <person name="McReynolds L."/>
            <person name="Mitreva M."/>
            <person name="Nutman T.B."/>
            <person name="Parkinson J."/>
            <person name="Peregrin-Alvarez J.M."/>
            <person name="Poole C."/>
            <person name="Ren Q."/>
            <person name="Saunders L."/>
            <person name="Sluder A.E."/>
            <person name="Smith K."/>
            <person name="Stanke M."/>
            <person name="Unnasch T.R."/>
            <person name="Ware J."/>
            <person name="Wei A.D."/>
            <person name="Weil G."/>
            <person name="Williams D.J."/>
            <person name="Zhang Y."/>
            <person name="Williams S.A."/>
            <person name="Fraser-Liggett C."/>
            <person name="Slatko B."/>
            <person name="Blaxter M.L."/>
            <person name="Scott A.L."/>
        </authorList>
    </citation>
    <scope>NUCLEOTIDE SEQUENCE</scope>
    <source>
        <strain evidence="1">FR3</strain>
    </source>
</reference>
<name>A0A0J9XXA6_BRUMA</name>
<dbReference type="EMBL" id="LN856978">
    <property type="protein sequence ID" value="CDP97176.1"/>
    <property type="molecule type" value="Genomic_DNA"/>
</dbReference>
<reference evidence="1" key="2">
    <citation type="submission" date="2012-12" db="EMBL/GenBank/DDBJ databases">
        <authorList>
            <person name="Gao Y.W."/>
            <person name="Fan S.T."/>
            <person name="Sun H.T."/>
            <person name="Wang Z."/>
            <person name="Gao X.L."/>
            <person name="Li Y.G."/>
            <person name="Wang T.C."/>
            <person name="Zhang K."/>
            <person name="Xu W.W."/>
            <person name="Yu Z.J."/>
            <person name="Xia X.Z."/>
        </authorList>
    </citation>
    <scope>NUCLEOTIDE SEQUENCE</scope>
    <source>
        <strain evidence="1">FR3</strain>
    </source>
</reference>
<sequence length="34" mass="4081">MPNDNLAKDFQRCCQFLSDSNKDRRLFLLLLFFA</sequence>
<evidence type="ECO:0000313" key="1">
    <source>
        <dbReference type="EMBL" id="CDP97176.1"/>
    </source>
</evidence>
<dbReference type="AlphaFoldDB" id="A0A0J9XXA6"/>
<accession>A0A0J9XXA6</accession>
<organism evidence="1">
    <name type="scientific">Brugia malayi</name>
    <name type="common">Filarial nematode worm</name>
    <dbReference type="NCBI Taxonomy" id="6279"/>
    <lineage>
        <taxon>Eukaryota</taxon>
        <taxon>Metazoa</taxon>
        <taxon>Ecdysozoa</taxon>
        <taxon>Nematoda</taxon>
        <taxon>Chromadorea</taxon>
        <taxon>Rhabditida</taxon>
        <taxon>Spirurina</taxon>
        <taxon>Spiruromorpha</taxon>
        <taxon>Filarioidea</taxon>
        <taxon>Onchocercidae</taxon>
        <taxon>Brugia</taxon>
    </lineage>
</organism>
<protein>
    <submittedName>
        <fullName evidence="1">Bm523</fullName>
    </submittedName>
</protein>
<gene>
    <name evidence="1" type="primary">Bm523</name>
    <name evidence="1" type="ORF">BM_Bm523</name>
</gene>